<evidence type="ECO:0000313" key="3">
    <source>
        <dbReference type="Proteomes" id="UP001154015"/>
    </source>
</evidence>
<feature type="compositionally biased region" description="Gly residues" evidence="1">
    <location>
        <begin position="81"/>
        <end position="91"/>
    </location>
</feature>
<accession>A0ABN8VA24</accession>
<evidence type="ECO:0000313" key="2">
    <source>
        <dbReference type="EMBL" id="CAH9418691.1"/>
    </source>
</evidence>
<comment type="caution">
    <text evidence="2">The sequence shown here is derived from an EMBL/GenBank/DDBJ whole genome shotgun (WGS) entry which is preliminary data.</text>
</comment>
<keyword evidence="3" id="KW-1185">Reference proteome</keyword>
<feature type="region of interest" description="Disordered" evidence="1">
    <location>
        <begin position="1"/>
        <end position="35"/>
    </location>
</feature>
<reference evidence="2" key="1">
    <citation type="submission" date="2022-03" db="EMBL/GenBank/DDBJ databases">
        <authorList>
            <person name="Leyn A S."/>
        </authorList>
    </citation>
    <scope>NUCLEOTIDE SEQUENCE</scope>
    <source>
        <strain evidence="2">Streptomyces globisporus 4-3</strain>
    </source>
</reference>
<feature type="region of interest" description="Disordered" evidence="1">
    <location>
        <begin position="51"/>
        <end position="103"/>
    </location>
</feature>
<name>A0ABN8VA24_STRGL</name>
<dbReference type="Proteomes" id="UP001154015">
    <property type="component" value="Unassembled WGS sequence"/>
</dbReference>
<sequence>MSTGVQDDALPRPGHRACAPAPSGGGLCPWGPRRSGCRPCIQKGTSLIEGRALRAGTGQGQDRSLRRQAGTGRRHPHEGVGDGPAGGGPLGGSAAPRPPGHRG</sequence>
<dbReference type="EMBL" id="CAKXYP010000019">
    <property type="protein sequence ID" value="CAH9418691.1"/>
    <property type="molecule type" value="Genomic_DNA"/>
</dbReference>
<evidence type="ECO:0000256" key="1">
    <source>
        <dbReference type="SAM" id="MobiDB-lite"/>
    </source>
</evidence>
<proteinExistence type="predicted"/>
<gene>
    <name evidence="2" type="ORF">SGL43_05741</name>
</gene>
<organism evidence="2 3">
    <name type="scientific">Streptomyces globisporus</name>
    <dbReference type="NCBI Taxonomy" id="1908"/>
    <lineage>
        <taxon>Bacteria</taxon>
        <taxon>Bacillati</taxon>
        <taxon>Actinomycetota</taxon>
        <taxon>Actinomycetes</taxon>
        <taxon>Kitasatosporales</taxon>
        <taxon>Streptomycetaceae</taxon>
        <taxon>Streptomyces</taxon>
    </lineage>
</organism>
<protein>
    <submittedName>
        <fullName evidence="2">Uncharacterized protein</fullName>
    </submittedName>
</protein>